<name>A0A1J4S8R9_9BACT</name>
<gene>
    <name evidence="1" type="ORF">AUJ66_08175</name>
</gene>
<accession>A0A1J4S8R9</accession>
<organism evidence="1 2">
    <name type="scientific">Candidatus Desantisbacteria bacterium CG1_02_38_46</name>
    <dbReference type="NCBI Taxonomy" id="1817893"/>
    <lineage>
        <taxon>Bacteria</taxon>
        <taxon>Candidatus Desantisiibacteriota</taxon>
    </lineage>
</organism>
<proteinExistence type="predicted"/>
<comment type="caution">
    <text evidence="1">The sequence shown here is derived from an EMBL/GenBank/DDBJ whole genome shotgun (WGS) entry which is preliminary data.</text>
</comment>
<dbReference type="AlphaFoldDB" id="A0A1J4S8R9"/>
<evidence type="ECO:0000313" key="2">
    <source>
        <dbReference type="Proteomes" id="UP000182278"/>
    </source>
</evidence>
<dbReference type="EMBL" id="MNUO01000125">
    <property type="protein sequence ID" value="OIN95827.1"/>
    <property type="molecule type" value="Genomic_DNA"/>
</dbReference>
<dbReference type="STRING" id="1817893.AUJ66_08175"/>
<evidence type="ECO:0000313" key="1">
    <source>
        <dbReference type="EMBL" id="OIN95827.1"/>
    </source>
</evidence>
<protein>
    <submittedName>
        <fullName evidence="1">Uncharacterized protein</fullName>
    </submittedName>
</protein>
<dbReference type="Proteomes" id="UP000182278">
    <property type="component" value="Unassembled WGS sequence"/>
</dbReference>
<sequence>MTLTMNEIKRFFKRKIIPENWKPTGLTKEIYVKLSEPIVRQAVAWQDEEGRIIDPFMKEETSTTTARFVGALGFLISAGRCLDLVDVCIKSMDKGCKDLYYSFKRPLPGPEFYVKELMRGYLALRDKAGKKLVRRWERYLGEYEPEKKYAAVFSKMKPENIRNFCTFALAGEEFKNSYKIADNIEFIEKYLRHTKKFFTEFGMYRDPGDPMTYDWVARMNLSLLKFFGYKGKNSKWLNEILKKGGLTTLFFLSSTGEAPYGGRSNQLHHNEATIALICEYEARRYNQIGEKEIAGAFKRAARLATLSIKKWLSLSPIRNIKNGFPPEIEHGRELSYGYYSAYSLLIASQLGFAYLVADDSIEEKPAPSEIGGYVLYLPDAFHKIFSTCCGYHLEIDTRGDQRYDATGLGRIHKSSIPSESGLSTSIVSNPNYRVCVKPSSRNIAIGPGWENARRERYWLSDFSKEIEEIKLKKIREEKEETEFNITYKGKFKDCTMVSETYKINTKGVEITYKINKNKILVQVPLLETDGLNKAKMEVGRKGFKVSYIGHTYDVKCIAPEDVNTFLEPFSAPNRNGIYKIGGFKTKGNQIKCNFSLH</sequence>
<reference evidence="1 2" key="1">
    <citation type="journal article" date="2016" name="Environ. Microbiol.">
        <title>Genomic resolution of a cold subsurface aquifer community provides metabolic insights for novel microbes adapted to high CO concentrations.</title>
        <authorList>
            <person name="Probst A.J."/>
            <person name="Castelle C.J."/>
            <person name="Singh A."/>
            <person name="Brown C.T."/>
            <person name="Anantharaman K."/>
            <person name="Sharon I."/>
            <person name="Hug L.A."/>
            <person name="Burstein D."/>
            <person name="Emerson J.B."/>
            <person name="Thomas B.C."/>
            <person name="Banfield J.F."/>
        </authorList>
    </citation>
    <scope>NUCLEOTIDE SEQUENCE [LARGE SCALE GENOMIC DNA]</scope>
    <source>
        <strain evidence="1">CG1_02_38_46</strain>
    </source>
</reference>